<dbReference type="CDD" id="cd06662">
    <property type="entry name" value="SURF1"/>
    <property type="match status" value="1"/>
</dbReference>
<evidence type="ECO:0000256" key="1">
    <source>
        <dbReference type="ARBA" id="ARBA00004370"/>
    </source>
</evidence>
<protein>
    <recommendedName>
        <fullName evidence="6">SURF1-like protein</fullName>
    </recommendedName>
</protein>
<name>A0A058ZJC0_9RHOB</name>
<comment type="caution">
    <text evidence="7">The sequence shown here is derived from an EMBL/GenBank/DDBJ whole genome shotgun (WGS) entry which is preliminary data.</text>
</comment>
<dbReference type="Pfam" id="PF02104">
    <property type="entry name" value="SURF1"/>
    <property type="match status" value="1"/>
</dbReference>
<keyword evidence="3 6" id="KW-0812">Transmembrane</keyword>
<evidence type="ECO:0000256" key="5">
    <source>
        <dbReference type="ARBA" id="ARBA00023136"/>
    </source>
</evidence>
<dbReference type="InterPro" id="IPR002994">
    <property type="entry name" value="Surf1/Shy1"/>
</dbReference>
<dbReference type="AlphaFoldDB" id="A0A058ZJC0"/>
<comment type="subcellular location">
    <subcellularLocation>
        <location evidence="6">Cell membrane</location>
        <topology evidence="6">Multi-pass membrane protein</topology>
    </subcellularLocation>
    <subcellularLocation>
        <location evidence="1">Membrane</location>
    </subcellularLocation>
</comment>
<dbReference type="EMBL" id="AQQY01000013">
    <property type="protein sequence ID" value="KCV80906.1"/>
    <property type="molecule type" value="Genomic_DNA"/>
</dbReference>
<dbReference type="RefSeq" id="WP_035253019.1">
    <property type="nucleotide sequence ID" value="NZ_AQQY01000013.1"/>
</dbReference>
<evidence type="ECO:0000256" key="2">
    <source>
        <dbReference type="ARBA" id="ARBA00007165"/>
    </source>
</evidence>
<evidence type="ECO:0000256" key="3">
    <source>
        <dbReference type="ARBA" id="ARBA00022692"/>
    </source>
</evidence>
<reference evidence="7 8" key="1">
    <citation type="submission" date="2013-04" db="EMBL/GenBank/DDBJ databases">
        <title>Shimia sp. 22II-S11-Z10 Genome Sequencing.</title>
        <authorList>
            <person name="Lai Q."/>
            <person name="Li G."/>
            <person name="Shao Z."/>
        </authorList>
    </citation>
    <scope>NUCLEOTIDE SEQUENCE [LARGE SCALE GENOMIC DNA]</scope>
    <source>
        <strain evidence="8">22II-S11-Z10</strain>
    </source>
</reference>
<evidence type="ECO:0000256" key="6">
    <source>
        <dbReference type="RuleBase" id="RU363076"/>
    </source>
</evidence>
<evidence type="ECO:0000256" key="4">
    <source>
        <dbReference type="ARBA" id="ARBA00022989"/>
    </source>
</evidence>
<accession>A0A058ZJC0</accession>
<evidence type="ECO:0000313" key="7">
    <source>
        <dbReference type="EMBL" id="KCV80906.1"/>
    </source>
</evidence>
<sequence length="221" mass="24440">MRRAIWPLLFGLWGAGILIWLGTWQMQRLEWKEAVLAEIDARIGGTPIAVPAQPDPVADRFLPVTATGTLEPGVLVLASVKLIGAGHRVVDVLDMGDRRVLLDRGFLKLQDQPGPRPDQITVTGNLHWPDEVDGYTPDPDLANNLWFARDVERLAAHLGTDPVLIVARTITPADPVLAPFPVNSAGIPNDHWEYAVTWYSLAVVWLGMTALLVWRIRRGTD</sequence>
<organism evidence="7 8">
    <name type="scientific">Actibacterium atlanticum</name>
    <dbReference type="NCBI Taxonomy" id="1461693"/>
    <lineage>
        <taxon>Bacteria</taxon>
        <taxon>Pseudomonadati</taxon>
        <taxon>Pseudomonadota</taxon>
        <taxon>Alphaproteobacteria</taxon>
        <taxon>Rhodobacterales</taxon>
        <taxon>Roseobacteraceae</taxon>
        <taxon>Actibacterium</taxon>
    </lineage>
</organism>
<dbReference type="Proteomes" id="UP000024836">
    <property type="component" value="Unassembled WGS sequence"/>
</dbReference>
<dbReference type="PROSITE" id="PS50895">
    <property type="entry name" value="SURF1"/>
    <property type="match status" value="1"/>
</dbReference>
<dbReference type="eggNOG" id="COG3346">
    <property type="taxonomic scope" value="Bacteria"/>
</dbReference>
<dbReference type="GO" id="GO:0005886">
    <property type="term" value="C:plasma membrane"/>
    <property type="evidence" value="ECO:0007669"/>
    <property type="project" value="UniProtKB-SubCell"/>
</dbReference>
<keyword evidence="6" id="KW-1003">Cell membrane</keyword>
<dbReference type="STRING" id="1461693.ATO10_14684"/>
<evidence type="ECO:0000313" key="8">
    <source>
        <dbReference type="Proteomes" id="UP000024836"/>
    </source>
</evidence>
<keyword evidence="8" id="KW-1185">Reference proteome</keyword>
<comment type="similarity">
    <text evidence="2 6">Belongs to the SURF1 family.</text>
</comment>
<dbReference type="PANTHER" id="PTHR23427">
    <property type="entry name" value="SURFEIT LOCUS PROTEIN"/>
    <property type="match status" value="1"/>
</dbReference>
<dbReference type="InterPro" id="IPR045214">
    <property type="entry name" value="Surf1/Surf4"/>
</dbReference>
<keyword evidence="5 6" id="KW-0472">Membrane</keyword>
<dbReference type="OrthoDB" id="6079986at2"/>
<keyword evidence="4 6" id="KW-1133">Transmembrane helix</keyword>
<proteinExistence type="inferred from homology"/>
<feature type="transmembrane region" description="Helical" evidence="6">
    <location>
        <begin position="5"/>
        <end position="23"/>
    </location>
</feature>
<dbReference type="PANTHER" id="PTHR23427:SF2">
    <property type="entry name" value="SURFEIT LOCUS PROTEIN 1"/>
    <property type="match status" value="1"/>
</dbReference>
<feature type="transmembrane region" description="Helical" evidence="6">
    <location>
        <begin position="196"/>
        <end position="214"/>
    </location>
</feature>
<dbReference type="PATRIC" id="fig|1461693.3.peg.2964"/>
<gene>
    <name evidence="7" type="ORF">ATO10_14684</name>
</gene>